<evidence type="ECO:0000256" key="2">
    <source>
        <dbReference type="ARBA" id="ARBA00022730"/>
    </source>
</evidence>
<proteinExistence type="inferred from homology"/>
<dbReference type="InterPro" id="IPR005704">
    <property type="entry name" value="Ribosomal_uS3_bac-typ"/>
</dbReference>
<dbReference type="PANTHER" id="PTHR11760">
    <property type="entry name" value="30S/40S RIBOSOMAL PROTEIN S3"/>
    <property type="match status" value="1"/>
</dbReference>
<evidence type="ECO:0000313" key="11">
    <source>
        <dbReference type="EMBL" id="OGE73918.1"/>
    </source>
</evidence>
<dbReference type="InterPro" id="IPR018280">
    <property type="entry name" value="Ribosomal_uS3_CS"/>
</dbReference>
<evidence type="ECO:0000256" key="3">
    <source>
        <dbReference type="ARBA" id="ARBA00022884"/>
    </source>
</evidence>
<dbReference type="CDD" id="cd02412">
    <property type="entry name" value="KH-II_30S_S3"/>
    <property type="match status" value="1"/>
</dbReference>
<dbReference type="GO" id="GO:0006412">
    <property type="term" value="P:translation"/>
    <property type="evidence" value="ECO:0007669"/>
    <property type="project" value="UniProtKB-UniRule"/>
</dbReference>
<dbReference type="Gene3D" id="3.30.300.20">
    <property type="match status" value="1"/>
</dbReference>
<comment type="caution">
    <text evidence="11">The sequence shown here is derived from an EMBL/GenBank/DDBJ whole genome shotgun (WGS) entry which is preliminary data.</text>
</comment>
<evidence type="ECO:0000256" key="8">
    <source>
        <dbReference type="HAMAP-Rule" id="MF_01309"/>
    </source>
</evidence>
<dbReference type="SUPFAM" id="SSF54814">
    <property type="entry name" value="Prokaryotic type KH domain (KH-domain type II)"/>
    <property type="match status" value="1"/>
</dbReference>
<accession>A0A1F5N8J9</accession>
<name>A0A1F5N8J9_9BACT</name>
<sequence length="226" mass="25401">MGQKVNPTSFRMKITETWKSRWFARGKKFASNLKQDSAIREAVLKKFPKSGILRIDIERPSQEINVIIHSTRPGMIIGKGGAGIEEFKKQLKKALGVKTELKITIEESRQYNLEAQVWANSIAEQLEKRVALRRVMKGSLDQIMEAGALGAKIVVAGRIGGAEIARTEWLYRGKLPLHTLRAKIDFAKATAFTTYGTIGVKVWINKGELFAKAEDKKAPLRPERKK</sequence>
<keyword evidence="4 8" id="KW-0689">Ribosomal protein</keyword>
<evidence type="ECO:0000256" key="1">
    <source>
        <dbReference type="ARBA" id="ARBA00010761"/>
    </source>
</evidence>
<evidence type="ECO:0000313" key="12">
    <source>
        <dbReference type="Proteomes" id="UP000176547"/>
    </source>
</evidence>
<comment type="function">
    <text evidence="6 8">Binds the lower part of the 30S subunit head. Binds mRNA in the 70S ribosome, positioning it for translation.</text>
</comment>
<dbReference type="NCBIfam" id="TIGR01009">
    <property type="entry name" value="rpsC_bact"/>
    <property type="match status" value="1"/>
</dbReference>
<dbReference type="SMART" id="SM00322">
    <property type="entry name" value="KH"/>
    <property type="match status" value="1"/>
</dbReference>
<reference evidence="11 12" key="1">
    <citation type="journal article" date="2016" name="Nat. Commun.">
        <title>Thousands of microbial genomes shed light on interconnected biogeochemical processes in an aquifer system.</title>
        <authorList>
            <person name="Anantharaman K."/>
            <person name="Brown C.T."/>
            <person name="Hug L.A."/>
            <person name="Sharon I."/>
            <person name="Castelle C.J."/>
            <person name="Probst A.J."/>
            <person name="Thomas B.C."/>
            <person name="Singh A."/>
            <person name="Wilkins M.J."/>
            <person name="Karaoz U."/>
            <person name="Brodie E.L."/>
            <person name="Williams K.H."/>
            <person name="Hubbard S.S."/>
            <person name="Banfield J.F."/>
        </authorList>
    </citation>
    <scope>NUCLEOTIDE SEQUENCE [LARGE SCALE GENOMIC DNA]</scope>
</reference>
<evidence type="ECO:0000256" key="6">
    <source>
        <dbReference type="ARBA" id="ARBA00024998"/>
    </source>
</evidence>
<comment type="similarity">
    <text evidence="1 8 9">Belongs to the universal ribosomal protein uS3 family.</text>
</comment>
<dbReference type="Pfam" id="PF07650">
    <property type="entry name" value="KH_2"/>
    <property type="match status" value="1"/>
</dbReference>
<dbReference type="PROSITE" id="PS50823">
    <property type="entry name" value="KH_TYPE_2"/>
    <property type="match status" value="1"/>
</dbReference>
<dbReference type="InterPro" id="IPR009019">
    <property type="entry name" value="KH_sf_prok-type"/>
</dbReference>
<dbReference type="InterPro" id="IPR004087">
    <property type="entry name" value="KH_dom"/>
</dbReference>
<dbReference type="Proteomes" id="UP000176547">
    <property type="component" value="Unassembled WGS sequence"/>
</dbReference>
<dbReference type="GO" id="GO:0003729">
    <property type="term" value="F:mRNA binding"/>
    <property type="evidence" value="ECO:0007669"/>
    <property type="project" value="UniProtKB-UniRule"/>
</dbReference>
<keyword evidence="2 8" id="KW-0699">rRNA-binding</keyword>
<dbReference type="InterPro" id="IPR015946">
    <property type="entry name" value="KH_dom-like_a/b"/>
</dbReference>
<dbReference type="InterPro" id="IPR001351">
    <property type="entry name" value="Ribosomal_uS3_C"/>
</dbReference>
<dbReference type="GO" id="GO:0022627">
    <property type="term" value="C:cytosolic small ribosomal subunit"/>
    <property type="evidence" value="ECO:0007669"/>
    <property type="project" value="TreeGrafter"/>
</dbReference>
<gene>
    <name evidence="8" type="primary">rpsC</name>
    <name evidence="11" type="ORF">A3K06_03215</name>
</gene>
<dbReference type="AlphaFoldDB" id="A0A1F5N8J9"/>
<keyword evidence="5 8" id="KW-0687">Ribonucleoprotein</keyword>
<dbReference type="PROSITE" id="PS50084">
    <property type="entry name" value="KH_TYPE_1"/>
    <property type="match status" value="1"/>
</dbReference>
<dbReference type="FunFam" id="3.30.300.20:FF:000001">
    <property type="entry name" value="30S ribosomal protein S3"/>
    <property type="match status" value="1"/>
</dbReference>
<dbReference type="HAMAP" id="MF_01309_B">
    <property type="entry name" value="Ribosomal_uS3_B"/>
    <property type="match status" value="1"/>
</dbReference>
<evidence type="ECO:0000256" key="7">
    <source>
        <dbReference type="ARBA" id="ARBA00035257"/>
    </source>
</evidence>
<dbReference type="GO" id="GO:0003735">
    <property type="term" value="F:structural constituent of ribosome"/>
    <property type="evidence" value="ECO:0007669"/>
    <property type="project" value="InterPro"/>
</dbReference>
<dbReference type="PROSITE" id="PS00548">
    <property type="entry name" value="RIBOSOMAL_S3"/>
    <property type="match status" value="1"/>
</dbReference>
<evidence type="ECO:0000256" key="5">
    <source>
        <dbReference type="ARBA" id="ARBA00023274"/>
    </source>
</evidence>
<dbReference type="Pfam" id="PF00189">
    <property type="entry name" value="Ribosomal_S3_C"/>
    <property type="match status" value="1"/>
</dbReference>
<dbReference type="InterPro" id="IPR036419">
    <property type="entry name" value="Ribosomal_S3_C_sf"/>
</dbReference>
<evidence type="ECO:0000259" key="10">
    <source>
        <dbReference type="PROSITE" id="PS50823"/>
    </source>
</evidence>
<dbReference type="InterPro" id="IPR004044">
    <property type="entry name" value="KH_dom_type_2"/>
</dbReference>
<comment type="subunit">
    <text evidence="8">Part of the 30S ribosomal subunit. Forms a tight complex with proteins S10 and S14.</text>
</comment>
<evidence type="ECO:0000256" key="4">
    <source>
        <dbReference type="ARBA" id="ARBA00022980"/>
    </source>
</evidence>
<evidence type="ECO:0000256" key="9">
    <source>
        <dbReference type="RuleBase" id="RU003624"/>
    </source>
</evidence>
<feature type="domain" description="KH type-2" evidence="10">
    <location>
        <begin position="39"/>
        <end position="109"/>
    </location>
</feature>
<dbReference type="InterPro" id="IPR057258">
    <property type="entry name" value="Ribosomal_uS3"/>
</dbReference>
<organism evidence="11 12">
    <name type="scientific">Candidatus Doudnabacteria bacterium RIFCSPHIGHO2_01_52_17</name>
    <dbReference type="NCBI Taxonomy" id="1817820"/>
    <lineage>
        <taxon>Bacteria</taxon>
        <taxon>Candidatus Doudnaibacteriota</taxon>
    </lineage>
</organism>
<dbReference type="PANTHER" id="PTHR11760:SF19">
    <property type="entry name" value="SMALL RIBOSOMAL SUBUNIT PROTEIN US3C"/>
    <property type="match status" value="1"/>
</dbReference>
<keyword evidence="3 8" id="KW-0694">RNA-binding</keyword>
<dbReference type="Gene3D" id="3.30.1140.32">
    <property type="entry name" value="Ribosomal protein S3, C-terminal domain"/>
    <property type="match status" value="1"/>
</dbReference>
<dbReference type="SUPFAM" id="SSF54821">
    <property type="entry name" value="Ribosomal protein S3 C-terminal domain"/>
    <property type="match status" value="1"/>
</dbReference>
<protein>
    <recommendedName>
        <fullName evidence="7 8">Small ribosomal subunit protein uS3</fullName>
    </recommendedName>
</protein>
<dbReference type="GO" id="GO:0019843">
    <property type="term" value="F:rRNA binding"/>
    <property type="evidence" value="ECO:0007669"/>
    <property type="project" value="UniProtKB-UniRule"/>
</dbReference>
<dbReference type="EMBL" id="MFEG01000075">
    <property type="protein sequence ID" value="OGE73918.1"/>
    <property type="molecule type" value="Genomic_DNA"/>
</dbReference>